<accession>A0A8C3IXG7</accession>
<keyword evidence="12" id="KW-1185">Reference proteome</keyword>
<dbReference type="GO" id="GO:0080025">
    <property type="term" value="F:phosphatidylinositol-3,5-bisphosphate binding"/>
    <property type="evidence" value="ECO:0007669"/>
    <property type="project" value="Ensembl"/>
</dbReference>
<evidence type="ECO:0000256" key="8">
    <source>
        <dbReference type="ARBA" id="ARBA00025740"/>
    </source>
</evidence>
<dbReference type="GO" id="GO:0005764">
    <property type="term" value="C:lysosome"/>
    <property type="evidence" value="ECO:0007669"/>
    <property type="project" value="UniProtKB-SubCell"/>
</dbReference>
<keyword evidence="4" id="KW-0677">Repeat</keyword>
<reference evidence="11" key="2">
    <citation type="submission" date="2025-09" db="UniProtKB">
        <authorList>
            <consortium name="Ensembl"/>
        </authorList>
    </citation>
    <scope>IDENTIFICATION</scope>
</reference>
<dbReference type="InterPro" id="IPR048720">
    <property type="entry name" value="PROPPIN"/>
</dbReference>
<evidence type="ECO:0000256" key="4">
    <source>
        <dbReference type="ARBA" id="ARBA00022737"/>
    </source>
</evidence>
<dbReference type="Proteomes" id="UP000694380">
    <property type="component" value="Unplaced"/>
</dbReference>
<dbReference type="GO" id="GO:0032266">
    <property type="term" value="F:phosphatidylinositol-3-phosphate binding"/>
    <property type="evidence" value="ECO:0007669"/>
    <property type="project" value="Ensembl"/>
</dbReference>
<evidence type="ECO:0000256" key="10">
    <source>
        <dbReference type="ARBA" id="ARBA00041573"/>
    </source>
</evidence>
<dbReference type="InterPro" id="IPR015943">
    <property type="entry name" value="WD40/YVTN_repeat-like_dom_sf"/>
</dbReference>
<dbReference type="FunFam" id="2.130.10.10:FF:000083">
    <property type="entry name" value="WD repeat domain phosphoinositide-interacting protein 3"/>
    <property type="match status" value="1"/>
</dbReference>
<dbReference type="OrthoDB" id="1667587at2759"/>
<dbReference type="GO" id="GO:0000407">
    <property type="term" value="C:phagophore assembly site"/>
    <property type="evidence" value="ECO:0007669"/>
    <property type="project" value="UniProtKB-SubCell"/>
</dbReference>
<evidence type="ECO:0000256" key="3">
    <source>
        <dbReference type="ARBA" id="ARBA00022574"/>
    </source>
</evidence>
<keyword evidence="5" id="KW-0072">Autophagy</keyword>
<dbReference type="SUPFAM" id="SSF50978">
    <property type="entry name" value="WD40 repeat-like"/>
    <property type="match status" value="1"/>
</dbReference>
<dbReference type="PANTHER" id="PTHR11227">
    <property type="entry name" value="WD-REPEAT PROTEIN INTERACTING WITH PHOSPHOINOSIDES WIPI -RELATED"/>
    <property type="match status" value="1"/>
</dbReference>
<gene>
    <name evidence="11" type="primary">WDR45B</name>
</gene>
<dbReference type="Gene3D" id="2.130.10.10">
    <property type="entry name" value="YVTN repeat-like/Quinoprotein amine dehydrogenase"/>
    <property type="match status" value="1"/>
</dbReference>
<protein>
    <recommendedName>
        <fullName evidence="9">WD repeat domain phosphoinositide-interacting protein 3</fullName>
    </recommendedName>
    <alternativeName>
        <fullName evidence="10">WD repeat-containing protein 45B</fullName>
    </alternativeName>
</protein>
<dbReference type="InterPro" id="IPR036322">
    <property type="entry name" value="WD40_repeat_dom_sf"/>
</dbReference>
<sequence>MPAPVTLPQEGGSGSHMPVRAGSPEEVGEGLPCPCGERGRPPRAAVRLLGAPRPGGWMVSGSARGLAGSEAAAGLSLCPRGVSASGLRRGSVRPGPRWFKGPGPATHPAAAMNLLPANPHGNGLLYAGFNQDHAIKSEKNALEPKSVTRIFKSGCFACGMENGFRVYNADPLKEKEKQEFLEGGVGHVEMLFRCNYLALVGGGKKPKYPPNKVMIWDDLKKKTVIEIEFSTEVKAVKLRRDRIVVVLDSMIKVFTFTHNPHQLHVFETCYNPKGLCVLCPNSNNSLLAFPGTHTGHVQIVDLANTEKPPVDIPAHEGVLSCIALNLQGTRIATASEKGTLIRIFDTSSGHLIQELRRGSQAANIYCINFNQDASLICVSSDHGTVHIFAAEDPKRNKQSSLASASFLPKYFSSKWSFSKFQVPSGSPCICAFGTEPNAVIAICADGSYYKFLFNQKGECSRDVYAQFLEMTDDKL</sequence>
<evidence type="ECO:0000256" key="7">
    <source>
        <dbReference type="ARBA" id="ARBA00023228"/>
    </source>
</evidence>
<reference evidence="11" key="1">
    <citation type="submission" date="2025-08" db="UniProtKB">
        <authorList>
            <consortium name="Ensembl"/>
        </authorList>
    </citation>
    <scope>IDENTIFICATION</scope>
</reference>
<comment type="similarity">
    <text evidence="8">Belongs to the WD repeat PROPPIN family.</text>
</comment>
<dbReference type="GeneTree" id="ENSGT00940000157510"/>
<keyword evidence="7" id="KW-0458">Lysosome</keyword>
<evidence type="ECO:0000256" key="2">
    <source>
        <dbReference type="ARBA" id="ARBA00004371"/>
    </source>
</evidence>
<evidence type="ECO:0000256" key="9">
    <source>
        <dbReference type="ARBA" id="ARBA00040656"/>
    </source>
</evidence>
<dbReference type="GO" id="GO:0062078">
    <property type="term" value="F:TSC1-TSC2 complex binding"/>
    <property type="evidence" value="ECO:0007669"/>
    <property type="project" value="Ensembl"/>
</dbReference>
<dbReference type="AlphaFoldDB" id="A0A8C3IXG7"/>
<dbReference type="GO" id="GO:0009267">
    <property type="term" value="P:cellular response to starvation"/>
    <property type="evidence" value="ECO:0007669"/>
    <property type="project" value="Ensembl"/>
</dbReference>
<organism evidence="11 12">
    <name type="scientific">Chrysemys picta bellii</name>
    <name type="common">Western painted turtle</name>
    <name type="synonym">Emys bellii</name>
    <dbReference type="NCBI Taxonomy" id="8478"/>
    <lineage>
        <taxon>Eukaryota</taxon>
        <taxon>Metazoa</taxon>
        <taxon>Chordata</taxon>
        <taxon>Craniata</taxon>
        <taxon>Vertebrata</taxon>
        <taxon>Euteleostomi</taxon>
        <taxon>Archelosauria</taxon>
        <taxon>Testudinata</taxon>
        <taxon>Testudines</taxon>
        <taxon>Cryptodira</taxon>
        <taxon>Durocryptodira</taxon>
        <taxon>Testudinoidea</taxon>
        <taxon>Emydidae</taxon>
        <taxon>Chrysemys</taxon>
    </lineage>
</organism>
<dbReference type="Ensembl" id="ENSCPBT00000047637.1">
    <property type="protein sequence ID" value="ENSCPBP00000040675.1"/>
    <property type="gene ID" value="ENSCPBG00000027925.1"/>
</dbReference>
<dbReference type="SMART" id="SM00320">
    <property type="entry name" value="WD40"/>
    <property type="match status" value="2"/>
</dbReference>
<dbReference type="GO" id="GO:0000045">
    <property type="term" value="P:autophagosome assembly"/>
    <property type="evidence" value="ECO:0007669"/>
    <property type="project" value="Ensembl"/>
</dbReference>
<dbReference type="InterPro" id="IPR001680">
    <property type="entry name" value="WD40_rpt"/>
</dbReference>
<name>A0A8C3IXG7_CHRPI</name>
<proteinExistence type="inferred from homology"/>
<comment type="subcellular location">
    <subcellularLocation>
        <location evidence="2">Lysosome</location>
    </subcellularLocation>
    <subcellularLocation>
        <location evidence="1">Preautophagosomal structure</location>
    </subcellularLocation>
</comment>
<evidence type="ECO:0000313" key="11">
    <source>
        <dbReference type="Ensembl" id="ENSCPBP00000040675.1"/>
    </source>
</evidence>
<evidence type="ECO:0000313" key="12">
    <source>
        <dbReference type="Proteomes" id="UP000694380"/>
    </source>
</evidence>
<keyword evidence="3" id="KW-0853">WD repeat</keyword>
<evidence type="ECO:0000256" key="1">
    <source>
        <dbReference type="ARBA" id="ARBA00004329"/>
    </source>
</evidence>
<evidence type="ECO:0000256" key="6">
    <source>
        <dbReference type="ARBA" id="ARBA00023121"/>
    </source>
</evidence>
<keyword evidence="6" id="KW-0446">Lipid-binding</keyword>
<dbReference type="Pfam" id="PF21032">
    <property type="entry name" value="PROPPIN"/>
    <property type="match status" value="1"/>
</dbReference>
<evidence type="ECO:0000256" key="5">
    <source>
        <dbReference type="ARBA" id="ARBA00023006"/>
    </source>
</evidence>